<evidence type="ECO:0000313" key="1">
    <source>
        <dbReference type="EMBL" id="OPC76712.1"/>
    </source>
</evidence>
<comment type="caution">
    <text evidence="1">The sequence shown here is derived from an EMBL/GenBank/DDBJ whole genome shotgun (WGS) entry which is preliminary data.</text>
</comment>
<organism evidence="1 2">
    <name type="scientific">Embleya scabrispora</name>
    <dbReference type="NCBI Taxonomy" id="159449"/>
    <lineage>
        <taxon>Bacteria</taxon>
        <taxon>Bacillati</taxon>
        <taxon>Actinomycetota</taxon>
        <taxon>Actinomycetes</taxon>
        <taxon>Kitasatosporales</taxon>
        <taxon>Streptomycetaceae</taxon>
        <taxon>Embleya</taxon>
    </lineage>
</organism>
<reference evidence="1 2" key="1">
    <citation type="submission" date="2017-03" db="EMBL/GenBank/DDBJ databases">
        <title>Draft genome sequence of Streptomyces scabrisporus NF3, endophyte isolated from Amphipterygium adstringens.</title>
        <authorList>
            <person name="Vazquez M."/>
            <person name="Ceapa C.D."/>
            <person name="Rodriguez Luna D."/>
            <person name="Sanchez Esquivel S."/>
        </authorList>
    </citation>
    <scope>NUCLEOTIDE SEQUENCE [LARGE SCALE GENOMIC DNA]</scope>
    <source>
        <strain evidence="1 2">NF3</strain>
    </source>
</reference>
<name>A0A1T3NIU2_9ACTN</name>
<proteinExistence type="predicted"/>
<protein>
    <submittedName>
        <fullName evidence="1">Uncharacterized protein</fullName>
    </submittedName>
</protein>
<dbReference type="Proteomes" id="UP000190037">
    <property type="component" value="Unassembled WGS sequence"/>
</dbReference>
<dbReference type="STRING" id="159449.B4N89_45330"/>
<dbReference type="AlphaFoldDB" id="A0A1T3NIU2"/>
<gene>
    <name evidence="1" type="ORF">B4N89_45330</name>
</gene>
<keyword evidence="2" id="KW-1185">Reference proteome</keyword>
<evidence type="ECO:0000313" key="2">
    <source>
        <dbReference type="Proteomes" id="UP000190037"/>
    </source>
</evidence>
<dbReference type="RefSeq" id="WP_078982558.1">
    <property type="nucleotide sequence ID" value="NZ_MWQN01000005.1"/>
</dbReference>
<sequence length="222" mass="24580">MNRPHPDADTRHGADLRHWITDIADIPRITPEAADAFRALFHGVLLTGPDPKVQAVLHDRVRTVSRYLGGRHRESVGMVSIGSGIALHLAALLLRRHHDDPCGLKGEGSIADLVHDTAHAYDHLVQDGAGHAMRLYRAIDGYRETDWDPPVLRTLMRRLAALHLRPGNWAPEGHVVQAVLAAHAHTQRASRDVPADWSLLTEARDTALDLPGHRRSKEPATR</sequence>
<accession>A0A1T3NIU2</accession>
<dbReference type="EMBL" id="MWQN01000005">
    <property type="protein sequence ID" value="OPC76712.1"/>
    <property type="molecule type" value="Genomic_DNA"/>
</dbReference>